<name>A0ABV5AL58_9BACL</name>
<dbReference type="Proteomes" id="UP001579974">
    <property type="component" value="Unassembled WGS sequence"/>
</dbReference>
<dbReference type="Pfam" id="PF14284">
    <property type="entry name" value="PcfJ"/>
    <property type="match status" value="1"/>
</dbReference>
<gene>
    <name evidence="1" type="ORF">KKP3000_001989</name>
</gene>
<reference evidence="1 2" key="1">
    <citation type="journal article" date="2024" name="Int. J. Mol. Sci.">
        <title>Exploration of Alicyclobacillus spp. Genome in Search of Antibiotic Resistance.</title>
        <authorList>
            <person name="Bucka-Kolendo J."/>
            <person name="Kiousi D.E."/>
            <person name="Dekowska A."/>
            <person name="Mikolajczuk-Szczyrba A."/>
            <person name="Karadedos D.M."/>
            <person name="Michael P."/>
            <person name="Galanis A."/>
            <person name="Sokolowska B."/>
        </authorList>
    </citation>
    <scope>NUCLEOTIDE SEQUENCE [LARGE SCALE GENOMIC DNA]</scope>
    <source>
        <strain evidence="1 2">KKP 3000</strain>
    </source>
</reference>
<accession>A0ABV5AL58</accession>
<dbReference type="EMBL" id="JBDXSU010000028">
    <property type="protein sequence ID" value="MFB5192775.1"/>
    <property type="molecule type" value="Genomic_DNA"/>
</dbReference>
<proteinExistence type="predicted"/>
<evidence type="ECO:0000313" key="2">
    <source>
        <dbReference type="Proteomes" id="UP001579974"/>
    </source>
</evidence>
<evidence type="ECO:0000313" key="1">
    <source>
        <dbReference type="EMBL" id="MFB5192775.1"/>
    </source>
</evidence>
<comment type="caution">
    <text evidence="1">The sequence shown here is derived from an EMBL/GenBank/DDBJ whole genome shotgun (WGS) entry which is preliminary data.</text>
</comment>
<protein>
    <submittedName>
        <fullName evidence="1">PcfJ domain-containing protein</fullName>
    </submittedName>
</protein>
<organism evidence="1 2">
    <name type="scientific">Alicyclobacillus fastidiosus</name>
    <dbReference type="NCBI Taxonomy" id="392011"/>
    <lineage>
        <taxon>Bacteria</taxon>
        <taxon>Bacillati</taxon>
        <taxon>Bacillota</taxon>
        <taxon>Bacilli</taxon>
        <taxon>Bacillales</taxon>
        <taxon>Alicyclobacillaceae</taxon>
        <taxon>Alicyclobacillus</taxon>
    </lineage>
</organism>
<dbReference type="InterPro" id="IPR025586">
    <property type="entry name" value="PcfJ"/>
</dbReference>
<keyword evidence="2" id="KW-1185">Reference proteome</keyword>
<dbReference type="RefSeq" id="WP_375330599.1">
    <property type="nucleotide sequence ID" value="NZ_JBDXSU010000028.1"/>
</dbReference>
<sequence>MGRKTLIDEAYVVYYEKSLVNPEAITARGIYTVRDYRGDYRAVETLFETKAMYLFEPGNCVMYERPWLYYSESLGMWSRDEWRSLKSISSLSNSVMAHKPCFCSYNSIRAAVQGTPFQYSTWEQYKGGDMVKFFDLAAKYPCVEYLTKLGMRGVVEAKLNGGRTYSVVNWRARTPLKVLKMSKHEMNELRTADVSVDPWMLHLRYLAKKEGSNLSIADIARISREIPESYQNYLNVALGWTNLGKLDAYFIKQLANPDTHRLDTKGYLLSTWNDYIKDCIRLGLDISNESVKFPKNLHRAHQNTIKQIKLKVDAELTAKITQRCKSLKRMQFEAHGFVIRPAVSSKELIDEGKALQHCVGTYADRYAKGETDIFVLRRLDEPDKPFYTVEIRAGNIVQCRGLRNCVPTEDVKSFIELFVSKKLLTKKRTRVGIAV</sequence>